<accession>A0AAV7I7P6</accession>
<keyword evidence="2" id="KW-1185">Reference proteome</keyword>
<name>A0AAV7I7P6_COTGL</name>
<sequence length="143" mass="16594">MLKGKIKQIVFDPRGFPRSTGLIFNPGEGRESIGTFSATLTGNCQRWQLVDWSRVQRTGNRPPYPVHCIVVRVSIFHLSRHSIMRKLISRVEPQAKNKKTIKVYDIWRMQSQSLGFYVRAEPHSRCVFSGRRCQRNAVIKRPN</sequence>
<protein>
    <submittedName>
        <fullName evidence="1">Uncharacterized protein</fullName>
    </submittedName>
</protein>
<reference evidence="1 2" key="1">
    <citation type="journal article" date="2021" name="J. Hered.">
        <title>A chromosome-level genome assembly of the parasitoid wasp, Cotesia glomerata (Hymenoptera: Braconidae).</title>
        <authorList>
            <person name="Pinto B.J."/>
            <person name="Weis J.J."/>
            <person name="Gamble T."/>
            <person name="Ode P.J."/>
            <person name="Paul R."/>
            <person name="Zaspel J.M."/>
        </authorList>
    </citation>
    <scope>NUCLEOTIDE SEQUENCE [LARGE SCALE GENOMIC DNA]</scope>
    <source>
        <strain evidence="1">CgM1</strain>
    </source>
</reference>
<comment type="caution">
    <text evidence="1">The sequence shown here is derived from an EMBL/GenBank/DDBJ whole genome shotgun (WGS) entry which is preliminary data.</text>
</comment>
<dbReference type="AlphaFoldDB" id="A0AAV7I7P6"/>
<gene>
    <name evidence="1" type="ORF">KQX54_006243</name>
</gene>
<evidence type="ECO:0000313" key="1">
    <source>
        <dbReference type="EMBL" id="KAH0546066.1"/>
    </source>
</evidence>
<evidence type="ECO:0000313" key="2">
    <source>
        <dbReference type="Proteomes" id="UP000826195"/>
    </source>
</evidence>
<dbReference type="Proteomes" id="UP000826195">
    <property type="component" value="Unassembled WGS sequence"/>
</dbReference>
<dbReference type="EMBL" id="JAHXZJ010002237">
    <property type="protein sequence ID" value="KAH0546066.1"/>
    <property type="molecule type" value="Genomic_DNA"/>
</dbReference>
<proteinExistence type="predicted"/>
<organism evidence="1 2">
    <name type="scientific">Cotesia glomerata</name>
    <name type="common">Lepidopteran parasitic wasp</name>
    <name type="synonym">Apanteles glomeratus</name>
    <dbReference type="NCBI Taxonomy" id="32391"/>
    <lineage>
        <taxon>Eukaryota</taxon>
        <taxon>Metazoa</taxon>
        <taxon>Ecdysozoa</taxon>
        <taxon>Arthropoda</taxon>
        <taxon>Hexapoda</taxon>
        <taxon>Insecta</taxon>
        <taxon>Pterygota</taxon>
        <taxon>Neoptera</taxon>
        <taxon>Endopterygota</taxon>
        <taxon>Hymenoptera</taxon>
        <taxon>Apocrita</taxon>
        <taxon>Ichneumonoidea</taxon>
        <taxon>Braconidae</taxon>
        <taxon>Microgastrinae</taxon>
        <taxon>Cotesia</taxon>
    </lineage>
</organism>